<dbReference type="OrthoDB" id="5784238at2"/>
<evidence type="ECO:0000313" key="1">
    <source>
        <dbReference type="EMBL" id="KSU50207.1"/>
    </source>
</evidence>
<dbReference type="RefSeq" id="WP_023469167.1">
    <property type="nucleotide sequence ID" value="NZ_FMYN01000001.1"/>
</dbReference>
<dbReference type="Proteomes" id="UP001387110">
    <property type="component" value="Unassembled WGS sequence"/>
</dbReference>
<name>A0A0V8GJ74_9BACL</name>
<dbReference type="InterPro" id="IPR036249">
    <property type="entry name" value="Thioredoxin-like_sf"/>
</dbReference>
<reference evidence="2 4" key="2">
    <citation type="submission" date="2023-12" db="EMBL/GenBank/DDBJ databases">
        <authorList>
            <person name="Easwaran N."/>
            <person name="Lazarus H.P.S."/>
        </authorList>
    </citation>
    <scope>NUCLEOTIDE SEQUENCE [LARGE SCALE GENOMIC DNA]</scope>
    <source>
        <strain evidence="2 4">VIT-2023</strain>
    </source>
</reference>
<gene>
    <name evidence="1" type="ORF">AS033_02190</name>
    <name evidence="2" type="ORF">SZL87_05080</name>
</gene>
<evidence type="ECO:0000313" key="2">
    <source>
        <dbReference type="EMBL" id="MEI4461803.1"/>
    </source>
</evidence>
<dbReference type="SUPFAM" id="SSF52833">
    <property type="entry name" value="Thioredoxin-like"/>
    <property type="match status" value="1"/>
</dbReference>
<evidence type="ECO:0000313" key="4">
    <source>
        <dbReference type="Proteomes" id="UP001387110"/>
    </source>
</evidence>
<dbReference type="Proteomes" id="UP000053797">
    <property type="component" value="Unassembled WGS sequence"/>
</dbReference>
<protein>
    <submittedName>
        <fullName evidence="1 2">Thioredoxin</fullName>
    </submittedName>
</protein>
<dbReference type="AlphaFoldDB" id="A0A0V8GJ74"/>
<comment type="caution">
    <text evidence="1">The sequence shown here is derived from an EMBL/GenBank/DDBJ whole genome shotgun (WGS) entry which is preliminary data.</text>
</comment>
<evidence type="ECO:0000313" key="3">
    <source>
        <dbReference type="Proteomes" id="UP000053797"/>
    </source>
</evidence>
<accession>A0A0V8GJ74</accession>
<dbReference type="CDD" id="cd02947">
    <property type="entry name" value="TRX_family"/>
    <property type="match status" value="1"/>
</dbReference>
<sequence>MQEVTTVPENGLLYVYAPMCGTCAIAERMLDIVEATESGQSIQKANGNFIPDFLEEARVMSVPALLRIEENQVVERLYAFQSVQNVFAFCQER</sequence>
<dbReference type="Gene3D" id="3.40.30.10">
    <property type="entry name" value="Glutaredoxin"/>
    <property type="match status" value="1"/>
</dbReference>
<reference evidence="1 3" key="1">
    <citation type="journal article" date="2015" name="Int. J. Syst. Evol. Microbiol.">
        <title>Exiguobacterium enclense sp. nov., isolated from sediment.</title>
        <authorList>
            <person name="Dastager S.G."/>
            <person name="Mawlankar R."/>
            <person name="Sonalkar V.V."/>
            <person name="Thorat M.N."/>
            <person name="Mual P."/>
            <person name="Verma A."/>
            <person name="Krishnamurthi S."/>
            <person name="Tang S.K."/>
            <person name="Li W.J."/>
        </authorList>
    </citation>
    <scope>NUCLEOTIDE SEQUENCE [LARGE SCALE GENOMIC DNA]</scope>
    <source>
        <strain evidence="1 3">NIO-1109</strain>
    </source>
</reference>
<dbReference type="EMBL" id="LNQL01000001">
    <property type="protein sequence ID" value="KSU50207.1"/>
    <property type="molecule type" value="Genomic_DNA"/>
</dbReference>
<dbReference type="EMBL" id="JBAWKY010000001">
    <property type="protein sequence ID" value="MEI4461803.1"/>
    <property type="molecule type" value="Genomic_DNA"/>
</dbReference>
<dbReference type="GeneID" id="90838581"/>
<organism evidence="1 3">
    <name type="scientific">Exiguobacterium indicum</name>
    <dbReference type="NCBI Taxonomy" id="296995"/>
    <lineage>
        <taxon>Bacteria</taxon>
        <taxon>Bacillati</taxon>
        <taxon>Bacillota</taxon>
        <taxon>Bacilli</taxon>
        <taxon>Bacillales</taxon>
        <taxon>Bacillales Family XII. Incertae Sedis</taxon>
        <taxon>Exiguobacterium</taxon>
    </lineage>
</organism>
<proteinExistence type="predicted"/>
<keyword evidence="4" id="KW-1185">Reference proteome</keyword>